<evidence type="ECO:0000256" key="9">
    <source>
        <dbReference type="SAM" id="Phobius"/>
    </source>
</evidence>
<dbReference type="AlphaFoldDB" id="A0A8D0RL27"/>
<dbReference type="FunFam" id="2.60.40.10:FF:000045">
    <property type="entry name" value="Ephrin type-A receptor 5"/>
    <property type="match status" value="1"/>
</dbReference>
<evidence type="ECO:0000256" key="5">
    <source>
        <dbReference type="ARBA" id="ARBA00022840"/>
    </source>
</evidence>
<dbReference type="GO" id="GO:0005524">
    <property type="term" value="F:ATP binding"/>
    <property type="evidence" value="ECO:0007669"/>
    <property type="project" value="UniProtKB-KW"/>
</dbReference>
<comment type="subcellular location">
    <subcellularLocation>
        <location evidence="1">Membrane</location>
        <topology evidence="1">Single-pass membrane protein</topology>
    </subcellularLocation>
</comment>
<keyword evidence="7 9" id="KW-0472">Membrane</keyword>
<dbReference type="Pfam" id="PF00041">
    <property type="entry name" value="fn3"/>
    <property type="match status" value="1"/>
</dbReference>
<evidence type="ECO:0000256" key="4">
    <source>
        <dbReference type="ARBA" id="ARBA00022741"/>
    </source>
</evidence>
<dbReference type="SMART" id="SM00060">
    <property type="entry name" value="FN3"/>
    <property type="match status" value="1"/>
</dbReference>
<dbReference type="PRINTS" id="PR00014">
    <property type="entry name" value="FNTYPEIII"/>
</dbReference>
<keyword evidence="8" id="KW-0675">Receptor</keyword>
<keyword evidence="6 9" id="KW-1133">Transmembrane helix</keyword>
<dbReference type="Ensembl" id="ENSSSCT00025042809.1">
    <property type="protein sequence ID" value="ENSSSCP00025018212.1"/>
    <property type="gene ID" value="ENSSSCG00025031182.1"/>
</dbReference>
<dbReference type="InterPro" id="IPR013783">
    <property type="entry name" value="Ig-like_fold"/>
</dbReference>
<dbReference type="GO" id="GO:0016020">
    <property type="term" value="C:membrane"/>
    <property type="evidence" value="ECO:0007669"/>
    <property type="project" value="UniProtKB-SubCell"/>
</dbReference>
<evidence type="ECO:0000259" key="10">
    <source>
        <dbReference type="PROSITE" id="PS50853"/>
    </source>
</evidence>
<dbReference type="SUPFAM" id="SSF49265">
    <property type="entry name" value="Fibronectin type III"/>
    <property type="match status" value="1"/>
</dbReference>
<feature type="transmembrane region" description="Helical" evidence="9">
    <location>
        <begin position="106"/>
        <end position="129"/>
    </location>
</feature>
<evidence type="ECO:0000256" key="3">
    <source>
        <dbReference type="ARBA" id="ARBA00022692"/>
    </source>
</evidence>
<sequence>MKERVLQRSVELSWQEPEHPNGVITEYEIKYYEKDQRERTYSTVKTKSTSASINNLKPGTVYVFQIRAFTAAGYGNYSPRLDVATLEEATGKMFEATAVSSEQNPVIIIAVVAVAGTIILVFMVFGFIIGRRHCGYSKADQEGDEELYFHCKCLAFLYYYLPQLIQKPVC</sequence>
<dbReference type="InterPro" id="IPR036116">
    <property type="entry name" value="FN3_sf"/>
</dbReference>
<dbReference type="CDD" id="cd00063">
    <property type="entry name" value="FN3"/>
    <property type="match status" value="1"/>
</dbReference>
<evidence type="ECO:0000256" key="7">
    <source>
        <dbReference type="ARBA" id="ARBA00023136"/>
    </source>
</evidence>
<keyword evidence="3 9" id="KW-0812">Transmembrane</keyword>
<protein>
    <submittedName>
        <fullName evidence="11">EPH receptor A7</fullName>
    </submittedName>
</protein>
<name>A0A8D0RL27_PIG</name>
<proteinExistence type="predicted"/>
<keyword evidence="2" id="KW-0597">Phosphoprotein</keyword>
<dbReference type="PANTHER" id="PTHR46877">
    <property type="entry name" value="EPH RECEPTOR A5"/>
    <property type="match status" value="1"/>
</dbReference>
<organism evidence="11 12">
    <name type="scientific">Sus scrofa</name>
    <name type="common">Pig</name>
    <dbReference type="NCBI Taxonomy" id="9823"/>
    <lineage>
        <taxon>Eukaryota</taxon>
        <taxon>Metazoa</taxon>
        <taxon>Chordata</taxon>
        <taxon>Craniata</taxon>
        <taxon>Vertebrata</taxon>
        <taxon>Euteleostomi</taxon>
        <taxon>Mammalia</taxon>
        <taxon>Eutheria</taxon>
        <taxon>Laurasiatheria</taxon>
        <taxon>Artiodactyla</taxon>
        <taxon>Suina</taxon>
        <taxon>Suidae</taxon>
        <taxon>Sus</taxon>
    </lineage>
</organism>
<keyword evidence="5" id="KW-0067">ATP-binding</keyword>
<reference evidence="11" key="1">
    <citation type="submission" date="2025-08" db="UniProtKB">
        <authorList>
            <consortium name="Ensembl"/>
        </authorList>
    </citation>
    <scope>IDENTIFICATION</scope>
</reference>
<accession>A0A8D0RL27</accession>
<evidence type="ECO:0000256" key="1">
    <source>
        <dbReference type="ARBA" id="ARBA00004167"/>
    </source>
</evidence>
<feature type="domain" description="Fibronectin type-III" evidence="10">
    <location>
        <begin position="1"/>
        <end position="88"/>
    </location>
</feature>
<dbReference type="PROSITE" id="PS50853">
    <property type="entry name" value="FN3"/>
    <property type="match status" value="1"/>
</dbReference>
<dbReference type="Gene3D" id="2.60.40.10">
    <property type="entry name" value="Immunoglobulins"/>
    <property type="match status" value="1"/>
</dbReference>
<evidence type="ECO:0000256" key="8">
    <source>
        <dbReference type="ARBA" id="ARBA00023170"/>
    </source>
</evidence>
<evidence type="ECO:0000313" key="12">
    <source>
        <dbReference type="Proteomes" id="UP000694727"/>
    </source>
</evidence>
<keyword evidence="4" id="KW-0547">Nucleotide-binding</keyword>
<evidence type="ECO:0000256" key="2">
    <source>
        <dbReference type="ARBA" id="ARBA00022553"/>
    </source>
</evidence>
<dbReference type="InterPro" id="IPR003961">
    <property type="entry name" value="FN3_dom"/>
</dbReference>
<gene>
    <name evidence="11" type="primary">EPHA7</name>
</gene>
<dbReference type="Proteomes" id="UP000694727">
    <property type="component" value="Unplaced"/>
</dbReference>
<dbReference type="PANTHER" id="PTHR46877:SF9">
    <property type="entry name" value="EPHRIN TYPE-A RECEPTOR 7"/>
    <property type="match status" value="1"/>
</dbReference>
<evidence type="ECO:0000256" key="6">
    <source>
        <dbReference type="ARBA" id="ARBA00022989"/>
    </source>
</evidence>
<dbReference type="InterPro" id="IPR050449">
    <property type="entry name" value="Ephrin_rcpt_TKs"/>
</dbReference>
<evidence type="ECO:0000313" key="11">
    <source>
        <dbReference type="Ensembl" id="ENSSSCP00025018212.1"/>
    </source>
</evidence>